<dbReference type="EMBL" id="GGEC01079678">
    <property type="protein sequence ID" value="MBX60162.1"/>
    <property type="molecule type" value="Transcribed_RNA"/>
</dbReference>
<reference evidence="1" key="1">
    <citation type="submission" date="2018-02" db="EMBL/GenBank/DDBJ databases">
        <title>Rhizophora mucronata_Transcriptome.</title>
        <authorList>
            <person name="Meera S.P."/>
            <person name="Sreeshan A."/>
            <person name="Augustine A."/>
        </authorList>
    </citation>
    <scope>NUCLEOTIDE SEQUENCE</scope>
    <source>
        <tissue evidence="1">Leaf</tissue>
    </source>
</reference>
<name>A0A2P2PZJ9_RHIMU</name>
<sequence length="49" mass="5773">MLNGRFGCPMLLLSCYFVYPPYLREYELIRHDDNHDIKALFHVLGTGSR</sequence>
<proteinExistence type="predicted"/>
<accession>A0A2P2PZJ9</accession>
<evidence type="ECO:0000313" key="1">
    <source>
        <dbReference type="EMBL" id="MBX60162.1"/>
    </source>
</evidence>
<dbReference type="AlphaFoldDB" id="A0A2P2PZJ9"/>
<organism evidence="1">
    <name type="scientific">Rhizophora mucronata</name>
    <name type="common">Asiatic mangrove</name>
    <dbReference type="NCBI Taxonomy" id="61149"/>
    <lineage>
        <taxon>Eukaryota</taxon>
        <taxon>Viridiplantae</taxon>
        <taxon>Streptophyta</taxon>
        <taxon>Embryophyta</taxon>
        <taxon>Tracheophyta</taxon>
        <taxon>Spermatophyta</taxon>
        <taxon>Magnoliopsida</taxon>
        <taxon>eudicotyledons</taxon>
        <taxon>Gunneridae</taxon>
        <taxon>Pentapetalae</taxon>
        <taxon>rosids</taxon>
        <taxon>fabids</taxon>
        <taxon>Malpighiales</taxon>
        <taxon>Rhizophoraceae</taxon>
        <taxon>Rhizophora</taxon>
    </lineage>
</organism>
<protein>
    <submittedName>
        <fullName evidence="1">Uncharacterized protein</fullName>
    </submittedName>
</protein>